<gene>
    <name evidence="6" type="ORF">C7C46_04490</name>
</gene>
<protein>
    <submittedName>
        <fullName evidence="6">Uncharacterized protein</fullName>
    </submittedName>
</protein>
<reference evidence="6 7" key="1">
    <citation type="submission" date="2018-03" db="EMBL/GenBank/DDBJ databases">
        <title>Bioinformatic expansion and discovery of thiopeptide antibiotics.</title>
        <authorList>
            <person name="Schwalen C.J."/>
            <person name="Hudson G.A."/>
            <person name="Mitchell D.A."/>
        </authorList>
    </citation>
    <scope>NUCLEOTIDE SEQUENCE [LARGE SCALE GENOMIC DNA]</scope>
    <source>
        <strain evidence="6 7">ATCC 21389</strain>
    </source>
</reference>
<dbReference type="Gene3D" id="2.60.120.200">
    <property type="match status" value="1"/>
</dbReference>
<dbReference type="InterPro" id="IPR006558">
    <property type="entry name" value="LamG-like"/>
</dbReference>
<dbReference type="Gene3D" id="2.80.10.50">
    <property type="match status" value="2"/>
</dbReference>
<sequence>MASAAAGNIPYKDPAGKVRLPAPPPMQWDPPIPPPAAPSSGTVTQARSLFAAPAAPATTSTNTSTPDAPGDSAHVAPITVNATATGIDLTPDQNVLGKGSAPWFIDPSISADSGTQHWVQVQENHPDTKNYDLQSPVGTGYCGYTAPEDCTGFGRYRAYFTIGISPSIYTQPGGAPSPPTVYDSKLLANVSDASSPSTNTPFGLYWTGPIDGNTTWSNQPCATNATMGGCAKVDTSSWLTGTGPISFNVTSQMQQAASQHWGNWTVGIAPDDESNKLFRHHLSISPGSAPHIQTNYDIQPSAWGPSITPQPGFASTNTHFPCNSGGTNPWDNVGWIGANQNIKLSVNSWSPAWMNLYSAFHVFWNSSASSGSWGLNSGWGGSVNTGDGANSVTIGLSNLQDGQVYGWNAGAYDYASPDSGLSSPWTGLCYFGIDRTPPTVSIGSTDFPPSGTPNPHPTKFAGQAGTFALHGTDPAPASGAASGVACFRISTDPSPVTGWKCTDPGIIPATTSSFQFTPGNWGTNIVYAQAQDNAGNYSQPTAYAFYAPWSPSSKAVFGDVTGDGKPDIVLPDNSGNLKLISSGADPTNAVSARAGLSPNGTSWNGVQFTHRGSLSQNISVDDLIAHTSSGVDLYQVLNTGNGTYNLPTTVGAMPSNCLDTSGKNMTCPAGIGGDWSKVTAIAAIGKPEGENNTPTSVSRTSLIAVVNSKLWLFHGAAESNNLGDYFDGTARLLSGSDWTNYDLINPGPANGGNQPTLWARNRADGTIHAYRITGGTTPNYTDFADPVANGIVLTGVNLPTGSYPTVGSSGDLNGDGLADLWATTPSGQLKLWSGAGTATTGAVIGFISTPAPNLVSMPGVLGHWKLDDDANSSKAADLVNQDPTDPSTNLGSHPGTVTNTTFASDNPSGTTNGTTNVAVFNGTSSEIDTAGTTVDTTKSFTIDAWIKPTSNGGVAVSQDGTTTAGFMLWPDRGTWRFAMANADATGWNYDWTGAANANATVQPNIWAHLTARYNSNSGQMSLYVNGALANSGYHKPTSAISGKLTIGRWWNNKAAASYFNGSISDVTVYDSTAQPGTATGAISIGAPTPKCLDLNQGITTNGNSVQVYDCNGSAAQKWTFNPDGTLTANGGCLDASRNGTANGTLTEIWTCTGSANQQWLPQADGSILNPVSNRCLDDPSWNTTNGTRPQLYDCNATPAQNWAFSATAN</sequence>
<dbReference type="InterPro" id="IPR013320">
    <property type="entry name" value="ConA-like_dom_sf"/>
</dbReference>
<name>A0A2V4NZ16_9ACTN</name>
<dbReference type="SMART" id="SM00458">
    <property type="entry name" value="RICIN"/>
    <property type="match status" value="1"/>
</dbReference>
<accession>A0A2V4NZ16</accession>
<dbReference type="PROSITE" id="PS50231">
    <property type="entry name" value="RICIN_B_LECTIN"/>
    <property type="match status" value="1"/>
</dbReference>
<keyword evidence="7" id="KW-1185">Reference proteome</keyword>
<keyword evidence="1" id="KW-0732">Signal</keyword>
<dbReference type="SUPFAM" id="SSF49899">
    <property type="entry name" value="Concanavalin A-like lectins/glucanases"/>
    <property type="match status" value="1"/>
</dbReference>
<organism evidence="6 7">
    <name type="scientific">Streptomyces tateyamensis</name>
    <dbReference type="NCBI Taxonomy" id="565073"/>
    <lineage>
        <taxon>Bacteria</taxon>
        <taxon>Bacillati</taxon>
        <taxon>Actinomycetota</taxon>
        <taxon>Actinomycetes</taxon>
        <taxon>Kitasatosporales</taxon>
        <taxon>Streptomycetaceae</taxon>
        <taxon>Streptomyces</taxon>
    </lineage>
</organism>
<evidence type="ECO:0000313" key="6">
    <source>
        <dbReference type="EMBL" id="PYC87438.1"/>
    </source>
</evidence>
<dbReference type="SMART" id="SM00560">
    <property type="entry name" value="LamGL"/>
    <property type="match status" value="1"/>
</dbReference>
<feature type="compositionally biased region" description="Polar residues" evidence="3">
    <location>
        <begin position="881"/>
        <end position="912"/>
    </location>
</feature>
<evidence type="ECO:0000256" key="3">
    <source>
        <dbReference type="SAM" id="MobiDB-lite"/>
    </source>
</evidence>
<keyword evidence="2" id="KW-1015">Disulfide bond</keyword>
<feature type="compositionally biased region" description="Low complexity" evidence="3">
    <location>
        <begin position="51"/>
        <end position="69"/>
    </location>
</feature>
<feature type="domain" description="LamG-like jellyroll fold" evidence="5">
    <location>
        <begin position="938"/>
        <end position="1074"/>
    </location>
</feature>
<evidence type="ECO:0000256" key="2">
    <source>
        <dbReference type="ARBA" id="ARBA00023157"/>
    </source>
</evidence>
<feature type="compositionally biased region" description="Pro residues" evidence="3">
    <location>
        <begin position="21"/>
        <end position="37"/>
    </location>
</feature>
<dbReference type="InterPro" id="IPR000772">
    <property type="entry name" value="Ricin_B_lectin"/>
</dbReference>
<proteinExistence type="predicted"/>
<dbReference type="Proteomes" id="UP000248039">
    <property type="component" value="Unassembled WGS sequence"/>
</dbReference>
<evidence type="ECO:0000313" key="7">
    <source>
        <dbReference type="Proteomes" id="UP000248039"/>
    </source>
</evidence>
<dbReference type="SUPFAM" id="SSF50370">
    <property type="entry name" value="Ricin B-like lectins"/>
    <property type="match status" value="1"/>
</dbReference>
<dbReference type="AlphaFoldDB" id="A0A2V4NZ16"/>
<evidence type="ECO:0000256" key="1">
    <source>
        <dbReference type="ARBA" id="ARBA00022729"/>
    </source>
</evidence>
<dbReference type="InterPro" id="IPR035992">
    <property type="entry name" value="Ricin_B-like_lectins"/>
</dbReference>
<feature type="region of interest" description="Disordered" evidence="3">
    <location>
        <begin position="1"/>
        <end position="74"/>
    </location>
</feature>
<feature type="region of interest" description="Disordered" evidence="3">
    <location>
        <begin position="876"/>
        <end position="912"/>
    </location>
</feature>
<feature type="domain" description="Ricin B lectin" evidence="4">
    <location>
        <begin position="1079"/>
        <end position="1205"/>
    </location>
</feature>
<evidence type="ECO:0000259" key="4">
    <source>
        <dbReference type="SMART" id="SM00458"/>
    </source>
</evidence>
<dbReference type="Pfam" id="PF00652">
    <property type="entry name" value="Ricin_B_lectin"/>
    <property type="match status" value="1"/>
</dbReference>
<dbReference type="Pfam" id="PF13385">
    <property type="entry name" value="Laminin_G_3"/>
    <property type="match status" value="1"/>
</dbReference>
<dbReference type="CDD" id="cd23451">
    <property type="entry name" value="beta-trefoil_Ricin_laminarinase"/>
    <property type="match status" value="1"/>
</dbReference>
<dbReference type="EMBL" id="PYBW01000014">
    <property type="protein sequence ID" value="PYC87438.1"/>
    <property type="molecule type" value="Genomic_DNA"/>
</dbReference>
<evidence type="ECO:0000259" key="5">
    <source>
        <dbReference type="SMART" id="SM00560"/>
    </source>
</evidence>
<comment type="caution">
    <text evidence="6">The sequence shown here is derived from an EMBL/GenBank/DDBJ whole genome shotgun (WGS) entry which is preliminary data.</text>
</comment>